<feature type="compositionally biased region" description="Basic and acidic residues" evidence="10">
    <location>
        <begin position="453"/>
        <end position="491"/>
    </location>
</feature>
<keyword evidence="6 9" id="KW-0539">Nucleus</keyword>
<evidence type="ECO:0000256" key="5">
    <source>
        <dbReference type="ARBA" id="ARBA00023235"/>
    </source>
</evidence>
<keyword evidence="3 8" id="KW-0694">RNA-binding</keyword>
<feature type="compositionally biased region" description="Basic and acidic residues" evidence="10">
    <location>
        <begin position="606"/>
        <end position="690"/>
    </location>
</feature>
<dbReference type="InterPro" id="IPR012677">
    <property type="entry name" value="Nucleotide-bd_a/b_plait_sf"/>
</dbReference>
<dbReference type="PANTHER" id="PTHR45843">
    <property type="entry name" value="PEPTIDYL-PROLYL CIS-TRANS ISOMERASE-LIKE 4"/>
    <property type="match status" value="1"/>
</dbReference>
<evidence type="ECO:0000256" key="2">
    <source>
        <dbReference type="ARBA" id="ARBA00004123"/>
    </source>
</evidence>
<dbReference type="SUPFAM" id="SSF57756">
    <property type="entry name" value="Retrovirus zinc finger-like domains"/>
    <property type="match status" value="1"/>
</dbReference>
<dbReference type="CDD" id="cd12235">
    <property type="entry name" value="RRM_PPIL4"/>
    <property type="match status" value="1"/>
</dbReference>
<evidence type="ECO:0000259" key="11">
    <source>
        <dbReference type="PROSITE" id="PS50072"/>
    </source>
</evidence>
<keyword evidence="7" id="KW-0863">Zinc-finger</keyword>
<dbReference type="Pfam" id="PF00160">
    <property type="entry name" value="Pro_isomerase"/>
    <property type="match status" value="1"/>
</dbReference>
<dbReference type="Proteomes" id="UP001605036">
    <property type="component" value="Unassembled WGS sequence"/>
</dbReference>
<dbReference type="PANTHER" id="PTHR45843:SF1">
    <property type="entry name" value="PEPTIDYL-PROLYL CIS-TRANS ISOMERASE-LIKE 4"/>
    <property type="match status" value="1"/>
</dbReference>
<dbReference type="SMART" id="SM00343">
    <property type="entry name" value="ZnF_C2HC"/>
    <property type="match status" value="1"/>
</dbReference>
<dbReference type="GO" id="GO:0008270">
    <property type="term" value="F:zinc ion binding"/>
    <property type="evidence" value="ECO:0007669"/>
    <property type="project" value="UniProtKB-KW"/>
</dbReference>
<dbReference type="InterPro" id="IPR035979">
    <property type="entry name" value="RBD_domain_sf"/>
</dbReference>
<dbReference type="PROSITE" id="PS50158">
    <property type="entry name" value="ZF_CCHC"/>
    <property type="match status" value="1"/>
</dbReference>
<evidence type="ECO:0000256" key="9">
    <source>
        <dbReference type="RuleBase" id="RU365081"/>
    </source>
</evidence>
<dbReference type="PRINTS" id="PR00153">
    <property type="entry name" value="CSAPPISMRASE"/>
</dbReference>
<name>A0ABD1ZI31_9MARC</name>
<dbReference type="SUPFAM" id="SSF50891">
    <property type="entry name" value="Cyclophilin-like"/>
    <property type="match status" value="1"/>
</dbReference>
<dbReference type="Gene3D" id="4.10.60.10">
    <property type="entry name" value="Zinc finger, CCHC-type"/>
    <property type="match status" value="1"/>
</dbReference>
<gene>
    <name evidence="14" type="ORF">R1flu_019125</name>
</gene>
<dbReference type="Pfam" id="PF00098">
    <property type="entry name" value="zf-CCHC"/>
    <property type="match status" value="1"/>
</dbReference>
<proteinExistence type="inferred from homology"/>
<keyword evidence="5 9" id="KW-0413">Isomerase</keyword>
<dbReference type="InterPro" id="IPR001878">
    <property type="entry name" value="Znf_CCHC"/>
</dbReference>
<dbReference type="InterPro" id="IPR029000">
    <property type="entry name" value="Cyclophilin-like_dom_sf"/>
</dbReference>
<comment type="catalytic activity">
    <reaction evidence="1 9">
        <text>[protein]-peptidylproline (omega=180) = [protein]-peptidylproline (omega=0)</text>
        <dbReference type="Rhea" id="RHEA:16237"/>
        <dbReference type="Rhea" id="RHEA-COMP:10747"/>
        <dbReference type="Rhea" id="RHEA-COMP:10748"/>
        <dbReference type="ChEBI" id="CHEBI:83833"/>
        <dbReference type="ChEBI" id="CHEBI:83834"/>
        <dbReference type="EC" id="5.2.1.8"/>
    </reaction>
</comment>
<dbReference type="Pfam" id="PF00076">
    <property type="entry name" value="RRM_1"/>
    <property type="match status" value="1"/>
</dbReference>
<keyword evidence="7" id="KW-0862">Zinc</keyword>
<dbReference type="FunFam" id="3.30.70.330:FF:000455">
    <property type="entry name" value="Peptidyl-prolyl cis-trans isomerase"/>
    <property type="match status" value="1"/>
</dbReference>
<dbReference type="InterPro" id="IPR036875">
    <property type="entry name" value="Znf_CCHC_sf"/>
</dbReference>
<feature type="domain" description="PPIase cyclophilin-type" evidence="11">
    <location>
        <begin position="6"/>
        <end position="161"/>
    </location>
</feature>
<comment type="caution">
    <text evidence="14">The sequence shown here is derived from an EMBL/GenBank/DDBJ whole genome shotgun (WGS) entry which is preliminary data.</text>
</comment>
<dbReference type="CDD" id="cd01921">
    <property type="entry name" value="cyclophilin_RRM"/>
    <property type="match status" value="1"/>
</dbReference>
<reference evidence="14 15" key="1">
    <citation type="submission" date="2024-09" db="EMBL/GenBank/DDBJ databases">
        <title>Chromosome-scale assembly of Riccia fluitans.</title>
        <authorList>
            <person name="Paukszto L."/>
            <person name="Sawicki J."/>
            <person name="Karawczyk K."/>
            <person name="Piernik-Szablinska J."/>
            <person name="Szczecinska M."/>
            <person name="Mazdziarz M."/>
        </authorList>
    </citation>
    <scope>NUCLEOTIDE SEQUENCE [LARGE SCALE GENOMIC DNA]</scope>
    <source>
        <strain evidence="14">Rf_01</strain>
        <tissue evidence="14">Aerial parts of the thallus</tissue>
    </source>
</reference>
<dbReference type="EMBL" id="JBHFFA010000001">
    <property type="protein sequence ID" value="KAL2650997.1"/>
    <property type="molecule type" value="Genomic_DNA"/>
</dbReference>
<dbReference type="SUPFAM" id="SSF54928">
    <property type="entry name" value="RNA-binding domain, RBD"/>
    <property type="match status" value="1"/>
</dbReference>
<evidence type="ECO:0000256" key="6">
    <source>
        <dbReference type="ARBA" id="ARBA00023242"/>
    </source>
</evidence>
<comment type="similarity">
    <text evidence="9">Belongs to the cyclophilin-type PPIase family. PPIL4 subfamily.</text>
</comment>
<evidence type="ECO:0000313" key="14">
    <source>
        <dbReference type="EMBL" id="KAL2650997.1"/>
    </source>
</evidence>
<dbReference type="FunFam" id="2.40.100.10:FF:000015">
    <property type="entry name" value="Peptidyl-prolyl cis-trans isomerase"/>
    <property type="match status" value="1"/>
</dbReference>
<dbReference type="InterPro" id="IPR035538">
    <property type="entry name" value="Cyclophilin_PPIL4"/>
</dbReference>
<evidence type="ECO:0000256" key="8">
    <source>
        <dbReference type="PROSITE-ProRule" id="PRU00176"/>
    </source>
</evidence>
<evidence type="ECO:0000259" key="13">
    <source>
        <dbReference type="PROSITE" id="PS50158"/>
    </source>
</evidence>
<feature type="domain" description="RRM" evidence="12">
    <location>
        <begin position="242"/>
        <end position="320"/>
    </location>
</feature>
<dbReference type="PROSITE" id="PS50102">
    <property type="entry name" value="RRM"/>
    <property type="match status" value="1"/>
</dbReference>
<feature type="compositionally biased region" description="Basic and acidic residues" evidence="10">
    <location>
        <begin position="513"/>
        <end position="549"/>
    </location>
</feature>
<keyword evidence="15" id="KW-1185">Reference proteome</keyword>
<sequence>MAVQLETSLGEIVVDLHCDQCPLTCKNFLKLCKIKYYNNCIFHDVKKDFIAQTGDPTGTGSGGDSVYKSLYGDQARFFDDEIHPKLTHEKIGTVAMASAGENLNASQFYITLRAGLDYLDGKHTVFGEVAEGLETLMRINEAYVDENGRPYKNIRIKHVNILEDPFDDPPALADMLPDKSPELKPPAEGEEVRLEDDWVPMDELMDPEEVDKSLRKKEAHSQAVVLEMIGDIPDAEIAPPENVLFICKLNPVTEEEDLHTLFSRFGKIISADIIRDYKTGESLCYGFIEFETKEACEAAYFKMDSVLIDDRRIHVDFSQSVSKLWTRFRKFGAKDSNGHGPDAQQSRRGKSGCFNCGEFGHLKKDCPHGPDGAKDAVANDKPKYSLKEPGGQRGDPRRRYEMVFDEDSGATESEKASGLSNFRVYHDERPPLKRPSRDDGEEKRARLRVSPRYRNDGRSYRSDTEVRTGRRDEMKVDERSRGRGTDRERQIRVSPPPALSGGRSDESGVQFGRPDRDRERGDYSTRDDPRRRELKYHESGDSITEERIDSRRRHERDHSRRVEEGNLRRDPAEERRKGERGDSIKEERIDSRRRDKRDDSREDEIVDIRRDVAEQRRKDRDSLRRDDRGEPRRDGGSEFRRGDRGEASREERSGLRRDDKKEPRREGRREPRREEKFIHGRTTEKNQDET</sequence>
<dbReference type="AlphaFoldDB" id="A0ABD1ZI31"/>
<feature type="region of interest" description="Disordered" evidence="10">
    <location>
        <begin position="365"/>
        <end position="690"/>
    </location>
</feature>
<dbReference type="Gene3D" id="2.40.100.10">
    <property type="entry name" value="Cyclophilin-like"/>
    <property type="match status" value="1"/>
</dbReference>
<feature type="domain" description="CCHC-type" evidence="13">
    <location>
        <begin position="353"/>
        <end position="367"/>
    </location>
</feature>
<dbReference type="InterPro" id="IPR000504">
    <property type="entry name" value="RRM_dom"/>
</dbReference>
<organism evidence="14 15">
    <name type="scientific">Riccia fluitans</name>
    <dbReference type="NCBI Taxonomy" id="41844"/>
    <lineage>
        <taxon>Eukaryota</taxon>
        <taxon>Viridiplantae</taxon>
        <taxon>Streptophyta</taxon>
        <taxon>Embryophyta</taxon>
        <taxon>Marchantiophyta</taxon>
        <taxon>Marchantiopsida</taxon>
        <taxon>Marchantiidae</taxon>
        <taxon>Marchantiales</taxon>
        <taxon>Ricciaceae</taxon>
        <taxon>Riccia</taxon>
    </lineage>
</organism>
<dbReference type="Gene3D" id="3.30.70.330">
    <property type="match status" value="1"/>
</dbReference>
<feature type="compositionally biased region" description="Basic and acidic residues" evidence="10">
    <location>
        <begin position="556"/>
        <end position="600"/>
    </location>
</feature>
<feature type="compositionally biased region" description="Basic and acidic residues" evidence="10">
    <location>
        <begin position="424"/>
        <end position="444"/>
    </location>
</feature>
<evidence type="ECO:0000256" key="4">
    <source>
        <dbReference type="ARBA" id="ARBA00023110"/>
    </source>
</evidence>
<evidence type="ECO:0000256" key="3">
    <source>
        <dbReference type="ARBA" id="ARBA00022884"/>
    </source>
</evidence>
<dbReference type="InterPro" id="IPR035542">
    <property type="entry name" value="CRIP"/>
</dbReference>
<dbReference type="GO" id="GO:0003723">
    <property type="term" value="F:RNA binding"/>
    <property type="evidence" value="ECO:0007669"/>
    <property type="project" value="UniProtKB-UniRule"/>
</dbReference>
<evidence type="ECO:0000259" key="12">
    <source>
        <dbReference type="PROSITE" id="PS50102"/>
    </source>
</evidence>
<accession>A0ABD1ZI31</accession>
<dbReference type="SMART" id="SM00360">
    <property type="entry name" value="RRM"/>
    <property type="match status" value="1"/>
</dbReference>
<comment type="subcellular location">
    <subcellularLocation>
        <location evidence="2 9">Nucleus</location>
    </subcellularLocation>
</comment>
<protein>
    <recommendedName>
        <fullName evidence="9">Peptidyl-prolyl cis-trans isomerase</fullName>
        <shortName evidence="9">PPIase</shortName>
        <ecNumber evidence="9">5.2.1.8</ecNumber>
    </recommendedName>
</protein>
<evidence type="ECO:0000313" key="15">
    <source>
        <dbReference type="Proteomes" id="UP001605036"/>
    </source>
</evidence>
<dbReference type="InterPro" id="IPR002130">
    <property type="entry name" value="Cyclophilin-type_PPIase_dom"/>
</dbReference>
<evidence type="ECO:0000256" key="10">
    <source>
        <dbReference type="SAM" id="MobiDB-lite"/>
    </source>
</evidence>
<keyword evidence="4 9" id="KW-0697">Rotamase</keyword>
<dbReference type="PROSITE" id="PS50072">
    <property type="entry name" value="CSA_PPIASE_2"/>
    <property type="match status" value="1"/>
</dbReference>
<dbReference type="GO" id="GO:0003755">
    <property type="term" value="F:peptidyl-prolyl cis-trans isomerase activity"/>
    <property type="evidence" value="ECO:0007669"/>
    <property type="project" value="UniProtKB-UniRule"/>
</dbReference>
<feature type="compositionally biased region" description="Basic and acidic residues" evidence="10">
    <location>
        <begin position="365"/>
        <end position="386"/>
    </location>
</feature>
<comment type="function">
    <text evidence="9">PPIases accelerate the folding of proteins. It catalyzes the cis-trans isomerization of proline imidic peptide bonds in oligopeptides.</text>
</comment>
<evidence type="ECO:0000256" key="1">
    <source>
        <dbReference type="ARBA" id="ARBA00000971"/>
    </source>
</evidence>
<dbReference type="EC" id="5.2.1.8" evidence="9"/>
<evidence type="ECO:0000256" key="7">
    <source>
        <dbReference type="PROSITE-ProRule" id="PRU00047"/>
    </source>
</evidence>
<keyword evidence="7" id="KW-0479">Metal-binding</keyword>
<dbReference type="GO" id="GO:0005634">
    <property type="term" value="C:nucleus"/>
    <property type="evidence" value="ECO:0007669"/>
    <property type="project" value="UniProtKB-SubCell"/>
</dbReference>